<keyword evidence="5 7" id="KW-1133">Transmembrane helix</keyword>
<name>A0A9N9G3W3_9GLOM</name>
<dbReference type="SUPFAM" id="SSF103481">
    <property type="entry name" value="Multidrug resistance efflux transporter EmrE"/>
    <property type="match status" value="1"/>
</dbReference>
<feature type="transmembrane region" description="Helical" evidence="7">
    <location>
        <begin position="115"/>
        <end position="140"/>
    </location>
</feature>
<dbReference type="Pfam" id="PF06027">
    <property type="entry name" value="SLC35F"/>
    <property type="match status" value="1"/>
</dbReference>
<keyword evidence="3" id="KW-0813">Transport</keyword>
<evidence type="ECO:0000256" key="7">
    <source>
        <dbReference type="SAM" id="Phobius"/>
    </source>
</evidence>
<dbReference type="EMBL" id="CAJVPJ010001104">
    <property type="protein sequence ID" value="CAG8575625.1"/>
    <property type="molecule type" value="Genomic_DNA"/>
</dbReference>
<evidence type="ECO:0000313" key="9">
    <source>
        <dbReference type="Proteomes" id="UP000789572"/>
    </source>
</evidence>
<gene>
    <name evidence="8" type="ORF">POCULU_LOCUS6220</name>
</gene>
<evidence type="ECO:0000256" key="4">
    <source>
        <dbReference type="ARBA" id="ARBA00022692"/>
    </source>
</evidence>
<keyword evidence="9" id="KW-1185">Reference proteome</keyword>
<feature type="non-terminal residue" evidence="8">
    <location>
        <position position="350"/>
    </location>
</feature>
<dbReference type="AlphaFoldDB" id="A0A9N9G3W3"/>
<feature type="transmembrane region" description="Helical" evidence="7">
    <location>
        <begin position="189"/>
        <end position="209"/>
    </location>
</feature>
<feature type="transmembrane region" description="Helical" evidence="7">
    <location>
        <begin position="92"/>
        <end position="109"/>
    </location>
</feature>
<evidence type="ECO:0000313" key="8">
    <source>
        <dbReference type="EMBL" id="CAG8575625.1"/>
    </source>
</evidence>
<dbReference type="InterPro" id="IPR037185">
    <property type="entry name" value="EmrE-like"/>
</dbReference>
<evidence type="ECO:0000256" key="1">
    <source>
        <dbReference type="ARBA" id="ARBA00004141"/>
    </source>
</evidence>
<dbReference type="InterPro" id="IPR009262">
    <property type="entry name" value="SLC35_F1/F2/F6"/>
</dbReference>
<feature type="transmembrane region" description="Helical" evidence="7">
    <location>
        <begin position="317"/>
        <end position="336"/>
    </location>
</feature>
<reference evidence="8" key="1">
    <citation type="submission" date="2021-06" db="EMBL/GenBank/DDBJ databases">
        <authorList>
            <person name="Kallberg Y."/>
            <person name="Tangrot J."/>
            <person name="Rosling A."/>
        </authorList>
    </citation>
    <scope>NUCLEOTIDE SEQUENCE</scope>
    <source>
        <strain evidence="8">IA702</strain>
    </source>
</reference>
<dbReference type="GO" id="GO:0000329">
    <property type="term" value="C:fungal-type vacuole membrane"/>
    <property type="evidence" value="ECO:0007669"/>
    <property type="project" value="TreeGrafter"/>
</dbReference>
<dbReference type="PANTHER" id="PTHR23051">
    <property type="entry name" value="SOLUTE CARRIER FAMILY 35, MEMBER F5"/>
    <property type="match status" value="1"/>
</dbReference>
<feature type="transmembrane region" description="Helical" evidence="7">
    <location>
        <begin position="221"/>
        <end position="240"/>
    </location>
</feature>
<dbReference type="OrthoDB" id="1436450at2759"/>
<feature type="transmembrane region" description="Helical" evidence="7">
    <location>
        <begin position="288"/>
        <end position="311"/>
    </location>
</feature>
<dbReference type="PANTHER" id="PTHR23051:SF0">
    <property type="entry name" value="SOLUTE CARRIER FAMILY 35 MEMBER F5"/>
    <property type="match status" value="1"/>
</dbReference>
<comment type="caution">
    <text evidence="8">The sequence shown here is derived from an EMBL/GenBank/DDBJ whole genome shotgun (WGS) entry which is preliminary data.</text>
</comment>
<accession>A0A9N9G3W3</accession>
<comment type="subcellular location">
    <subcellularLocation>
        <location evidence="1">Membrane</location>
        <topology evidence="1">Multi-pass membrane protein</topology>
    </subcellularLocation>
</comment>
<dbReference type="GO" id="GO:0022857">
    <property type="term" value="F:transmembrane transporter activity"/>
    <property type="evidence" value="ECO:0007669"/>
    <property type="project" value="InterPro"/>
</dbReference>
<organism evidence="8 9">
    <name type="scientific">Paraglomus occultum</name>
    <dbReference type="NCBI Taxonomy" id="144539"/>
    <lineage>
        <taxon>Eukaryota</taxon>
        <taxon>Fungi</taxon>
        <taxon>Fungi incertae sedis</taxon>
        <taxon>Mucoromycota</taxon>
        <taxon>Glomeromycotina</taxon>
        <taxon>Glomeromycetes</taxon>
        <taxon>Paraglomerales</taxon>
        <taxon>Paraglomeraceae</taxon>
        <taxon>Paraglomus</taxon>
    </lineage>
</organism>
<feature type="transmembrane region" description="Helical" evidence="7">
    <location>
        <begin position="147"/>
        <end position="166"/>
    </location>
</feature>
<dbReference type="Proteomes" id="UP000789572">
    <property type="component" value="Unassembled WGS sequence"/>
</dbReference>
<keyword evidence="6 7" id="KW-0472">Membrane</keyword>
<keyword evidence="4 7" id="KW-0812">Transmembrane</keyword>
<evidence type="ECO:0000256" key="2">
    <source>
        <dbReference type="ARBA" id="ARBA00007863"/>
    </source>
</evidence>
<protein>
    <submittedName>
        <fullName evidence="8">11125_t:CDS:1</fullName>
    </submittedName>
</protein>
<sequence length="350" mass="38480">RRPADKQSIIEFNHALYDTASRSSQESINDSIPYSHTLAQVHNYSSEPTIDDDTHLLYASSSASSERQTFLDPHDVLMSVQNQQNHLSMRETAKLSLTFCALWFIANWSSNASLAYTTVASSTILASMSGFFTLCIGSLVGIERFTLTKLVAVSTSLIGIVLISSADGSDDDDDSDVNLFEPAAPRSRILGDFLALIGAFFYGCYTVLLKLRIKDESRVNMPLFFGFVGLFNTFILWPLFLLLDATGVEEFVLPSSTNFWIMIMVNALIGTFASDYFWLLSMLMTSPLVVTLGLSLTIPLAIFGDVFVKGIVMAGSYWLGALMVFIGFVGVNVVAIREVDTQKRGVAVVE</sequence>
<evidence type="ECO:0000256" key="5">
    <source>
        <dbReference type="ARBA" id="ARBA00022989"/>
    </source>
</evidence>
<comment type="similarity">
    <text evidence="2">Belongs to the SLC35F solute transporter family.</text>
</comment>
<evidence type="ECO:0000256" key="3">
    <source>
        <dbReference type="ARBA" id="ARBA00022448"/>
    </source>
</evidence>
<evidence type="ECO:0000256" key="6">
    <source>
        <dbReference type="ARBA" id="ARBA00023136"/>
    </source>
</evidence>
<proteinExistence type="inferred from homology"/>
<feature type="transmembrane region" description="Helical" evidence="7">
    <location>
        <begin position="260"/>
        <end position="281"/>
    </location>
</feature>